<dbReference type="InterPro" id="IPR047128">
    <property type="entry name" value="PhyH"/>
</dbReference>
<evidence type="ECO:0000256" key="12">
    <source>
        <dbReference type="ARBA" id="ARBA00034924"/>
    </source>
</evidence>
<dbReference type="GO" id="GO:0048244">
    <property type="term" value="F:phytanoyl-CoA dioxygenase activity"/>
    <property type="evidence" value="ECO:0007669"/>
    <property type="project" value="UniProtKB-EC"/>
</dbReference>
<evidence type="ECO:0000256" key="2">
    <source>
        <dbReference type="ARBA" id="ARBA00001962"/>
    </source>
</evidence>
<dbReference type="AlphaFoldDB" id="A0A1I7ZIJ3"/>
<comment type="similarity">
    <text evidence="4">Belongs to the PhyH family.</text>
</comment>
<evidence type="ECO:0000256" key="5">
    <source>
        <dbReference type="ARBA" id="ARBA00022723"/>
    </source>
</evidence>
<evidence type="ECO:0000313" key="14">
    <source>
        <dbReference type="WBParaSite" id="L893_g26541.t2"/>
    </source>
</evidence>
<dbReference type="PANTHER" id="PTHR21308:SF1">
    <property type="entry name" value="PHYTANOYL-COA DIOXYGENASE, PEROXISOMAL"/>
    <property type="match status" value="1"/>
</dbReference>
<dbReference type="Proteomes" id="UP000095287">
    <property type="component" value="Unplaced"/>
</dbReference>
<evidence type="ECO:0000256" key="6">
    <source>
        <dbReference type="ARBA" id="ARBA00022896"/>
    </source>
</evidence>
<evidence type="ECO:0000313" key="13">
    <source>
        <dbReference type="Proteomes" id="UP000095287"/>
    </source>
</evidence>
<organism evidence="13 14">
    <name type="scientific">Steinernema glaseri</name>
    <dbReference type="NCBI Taxonomy" id="37863"/>
    <lineage>
        <taxon>Eukaryota</taxon>
        <taxon>Metazoa</taxon>
        <taxon>Ecdysozoa</taxon>
        <taxon>Nematoda</taxon>
        <taxon>Chromadorea</taxon>
        <taxon>Rhabditida</taxon>
        <taxon>Tylenchina</taxon>
        <taxon>Panagrolaimomorpha</taxon>
        <taxon>Strongyloidoidea</taxon>
        <taxon>Steinernematidae</taxon>
        <taxon>Steinernema</taxon>
    </lineage>
</organism>
<keyword evidence="9" id="KW-0408">Iron</keyword>
<keyword evidence="8" id="KW-0560">Oxidoreductase</keyword>
<comment type="pathway">
    <text evidence="3">Lipid metabolism; fatty acid metabolism.</text>
</comment>
<dbReference type="WBParaSite" id="L893_g26541.t2">
    <property type="protein sequence ID" value="L893_g26541.t2"/>
    <property type="gene ID" value="L893_g26541"/>
</dbReference>
<dbReference type="Pfam" id="PF05721">
    <property type="entry name" value="PhyH"/>
    <property type="match status" value="1"/>
</dbReference>
<dbReference type="GO" id="GO:0005777">
    <property type="term" value="C:peroxisome"/>
    <property type="evidence" value="ECO:0007669"/>
    <property type="project" value="UniProtKB-ARBA"/>
</dbReference>
<dbReference type="PANTHER" id="PTHR21308">
    <property type="entry name" value="PHYTANOYL-COA ALPHA-HYDROXYLASE"/>
    <property type="match status" value="1"/>
</dbReference>
<accession>A0A1I7ZIJ3</accession>
<evidence type="ECO:0000256" key="7">
    <source>
        <dbReference type="ARBA" id="ARBA00022964"/>
    </source>
</evidence>
<evidence type="ECO:0000256" key="9">
    <source>
        <dbReference type="ARBA" id="ARBA00023004"/>
    </source>
</evidence>
<comment type="cofactor">
    <cofactor evidence="1">
        <name>L-ascorbate</name>
        <dbReference type="ChEBI" id="CHEBI:38290"/>
    </cofactor>
</comment>
<proteinExistence type="inferred from homology"/>
<dbReference type="EC" id="1.14.11.18" evidence="10"/>
<dbReference type="FunFam" id="2.60.120.620:FF:000012">
    <property type="entry name" value="Phytanoyl-CoA dioxygenase, peroxisomal"/>
    <property type="match status" value="1"/>
</dbReference>
<evidence type="ECO:0000256" key="10">
    <source>
        <dbReference type="ARBA" id="ARBA00034809"/>
    </source>
</evidence>
<dbReference type="InterPro" id="IPR008775">
    <property type="entry name" value="Phytyl_CoA_dOase-like"/>
</dbReference>
<evidence type="ECO:0000256" key="3">
    <source>
        <dbReference type="ARBA" id="ARBA00004872"/>
    </source>
</evidence>
<evidence type="ECO:0000256" key="4">
    <source>
        <dbReference type="ARBA" id="ARBA00005830"/>
    </source>
</evidence>
<evidence type="ECO:0000256" key="1">
    <source>
        <dbReference type="ARBA" id="ARBA00001961"/>
    </source>
</evidence>
<evidence type="ECO:0000256" key="8">
    <source>
        <dbReference type="ARBA" id="ARBA00023002"/>
    </source>
</evidence>
<evidence type="ECO:0000256" key="11">
    <source>
        <dbReference type="ARBA" id="ARBA00034921"/>
    </source>
</evidence>
<keyword evidence="6" id="KW-0847">Vitamin C</keyword>
<name>A0A1I7ZIJ3_9BILA</name>
<protein>
    <recommendedName>
        <fullName evidence="10">phytanoyl-CoA dioxygenase</fullName>
        <ecNumber evidence="10">1.14.11.18</ecNumber>
    </recommendedName>
    <alternativeName>
        <fullName evidence="11">Phytanic acid oxidase</fullName>
    </alternativeName>
    <alternativeName>
        <fullName evidence="12">Phytanoyl-CoA alpha-hydroxylase</fullName>
    </alternativeName>
</protein>
<dbReference type="SUPFAM" id="SSF51197">
    <property type="entry name" value="Clavaminate synthase-like"/>
    <property type="match status" value="1"/>
</dbReference>
<reference evidence="14" key="1">
    <citation type="submission" date="2016-11" db="UniProtKB">
        <authorList>
            <consortium name="WormBaseParasite"/>
        </authorList>
    </citation>
    <scope>IDENTIFICATION</scope>
</reference>
<dbReference type="GO" id="GO:0046872">
    <property type="term" value="F:metal ion binding"/>
    <property type="evidence" value="ECO:0007669"/>
    <property type="project" value="UniProtKB-KW"/>
</dbReference>
<sequence>MSSFAPEIDWTAAGRVLTGEQKAFYEKNGFLIIRNMVPRYELERYKRRFRDICEKIDVPMNMTVMRDVSIAKSEFVSGEKAITKVQDFQEDPVLFDYCKYPAVVDVVKDLIGKPSHAIMAMHTMLINKPPDSGSLTSRHPMHQDLHYFPFRPADYICCAWTAMERVNRANGCLVVVPGTHKGDLKVHEYPKWEGGVNKAYFGIQDYDASMPRLHVEMEAGDTVFFHPLLIHGSGANRTDGFRKAISCHYANDNLCHYIDVKGTTQENVRVEIIDIAKKRMSKYGMEPADIEYAEIWKLRGRPVNGTRSNL</sequence>
<keyword evidence="5" id="KW-0479">Metal-binding</keyword>
<keyword evidence="13" id="KW-1185">Reference proteome</keyword>
<comment type="cofactor">
    <cofactor evidence="2">
        <name>Fe cation</name>
        <dbReference type="ChEBI" id="CHEBI:24875"/>
    </cofactor>
</comment>
<keyword evidence="7" id="KW-0223">Dioxygenase</keyword>
<dbReference type="Gene3D" id="2.60.120.620">
    <property type="entry name" value="q2cbj1_9rhob like domain"/>
    <property type="match status" value="1"/>
</dbReference>
<dbReference type="GO" id="GO:0001561">
    <property type="term" value="P:fatty acid alpha-oxidation"/>
    <property type="evidence" value="ECO:0007669"/>
    <property type="project" value="InterPro"/>
</dbReference>
<dbReference type="GO" id="GO:0031418">
    <property type="term" value="F:L-ascorbic acid binding"/>
    <property type="evidence" value="ECO:0007669"/>
    <property type="project" value="UniProtKB-KW"/>
</dbReference>